<evidence type="ECO:0000256" key="1">
    <source>
        <dbReference type="SAM" id="Phobius"/>
    </source>
</evidence>
<accession>A0A835FYW1</accession>
<sequence>MKDTKKPAKELAGMASMDSMLLVSLGFVLDVTSSNAMFIRFYLLSRGDRRLDAFVLSDPPPQHEPG</sequence>
<gene>
    <name evidence="2" type="ORF">HU200_001175</name>
</gene>
<comment type="caution">
    <text evidence="2">The sequence shown here is derived from an EMBL/GenBank/DDBJ whole genome shotgun (WGS) entry which is preliminary data.</text>
</comment>
<evidence type="ECO:0000313" key="2">
    <source>
        <dbReference type="EMBL" id="KAF8780758.1"/>
    </source>
</evidence>
<organism evidence="2 3">
    <name type="scientific">Digitaria exilis</name>
    <dbReference type="NCBI Taxonomy" id="1010633"/>
    <lineage>
        <taxon>Eukaryota</taxon>
        <taxon>Viridiplantae</taxon>
        <taxon>Streptophyta</taxon>
        <taxon>Embryophyta</taxon>
        <taxon>Tracheophyta</taxon>
        <taxon>Spermatophyta</taxon>
        <taxon>Magnoliopsida</taxon>
        <taxon>Liliopsida</taxon>
        <taxon>Poales</taxon>
        <taxon>Poaceae</taxon>
        <taxon>PACMAD clade</taxon>
        <taxon>Panicoideae</taxon>
        <taxon>Panicodae</taxon>
        <taxon>Paniceae</taxon>
        <taxon>Anthephorinae</taxon>
        <taxon>Digitaria</taxon>
    </lineage>
</organism>
<proteinExistence type="predicted"/>
<keyword evidence="3" id="KW-1185">Reference proteome</keyword>
<keyword evidence="1" id="KW-0472">Membrane</keyword>
<keyword evidence="1" id="KW-0812">Transmembrane</keyword>
<protein>
    <submittedName>
        <fullName evidence="2">Uncharacterized protein</fullName>
    </submittedName>
</protein>
<feature type="transmembrane region" description="Helical" evidence="1">
    <location>
        <begin position="20"/>
        <end position="43"/>
    </location>
</feature>
<dbReference type="AlphaFoldDB" id="A0A835FYW1"/>
<evidence type="ECO:0000313" key="3">
    <source>
        <dbReference type="Proteomes" id="UP000636709"/>
    </source>
</evidence>
<name>A0A835FYW1_9POAL</name>
<reference evidence="2" key="1">
    <citation type="submission" date="2020-07" db="EMBL/GenBank/DDBJ databases">
        <title>Genome sequence and genetic diversity analysis of an under-domesticated orphan crop, white fonio (Digitaria exilis).</title>
        <authorList>
            <person name="Bennetzen J.L."/>
            <person name="Chen S."/>
            <person name="Ma X."/>
            <person name="Wang X."/>
            <person name="Yssel A.E.J."/>
            <person name="Chaluvadi S.R."/>
            <person name="Johnson M."/>
            <person name="Gangashetty P."/>
            <person name="Hamidou F."/>
            <person name="Sanogo M.D."/>
            <person name="Zwaenepoel A."/>
            <person name="Wallace J."/>
            <person name="Van De Peer Y."/>
            <person name="Van Deynze A."/>
        </authorList>
    </citation>
    <scope>NUCLEOTIDE SEQUENCE</scope>
    <source>
        <tissue evidence="2">Leaves</tissue>
    </source>
</reference>
<keyword evidence="1" id="KW-1133">Transmembrane helix</keyword>
<dbReference type="EMBL" id="JACEFO010000113">
    <property type="protein sequence ID" value="KAF8780758.1"/>
    <property type="molecule type" value="Genomic_DNA"/>
</dbReference>
<dbReference type="Proteomes" id="UP000636709">
    <property type="component" value="Unassembled WGS sequence"/>
</dbReference>